<feature type="transmembrane region" description="Helical" evidence="8">
    <location>
        <begin position="321"/>
        <end position="338"/>
    </location>
</feature>
<evidence type="ECO:0000256" key="7">
    <source>
        <dbReference type="ARBA" id="ARBA00023136"/>
    </source>
</evidence>
<keyword evidence="7 8" id="KW-0472">Membrane</keyword>
<name>A0ABV0EBB2_9BURK</name>
<feature type="domain" description="Glycosyltransferase RgtA/B/C/D-like" evidence="9">
    <location>
        <begin position="63"/>
        <end position="225"/>
    </location>
</feature>
<feature type="transmembrane region" description="Helical" evidence="8">
    <location>
        <begin position="85"/>
        <end position="102"/>
    </location>
</feature>
<keyword evidence="4" id="KW-0808">Transferase</keyword>
<dbReference type="InterPro" id="IPR040845">
    <property type="entry name" value="Arnt_C"/>
</dbReference>
<evidence type="ECO:0000256" key="3">
    <source>
        <dbReference type="ARBA" id="ARBA00022676"/>
    </source>
</evidence>
<evidence type="ECO:0000259" key="10">
    <source>
        <dbReference type="Pfam" id="PF18583"/>
    </source>
</evidence>
<proteinExistence type="predicted"/>
<evidence type="ECO:0000256" key="1">
    <source>
        <dbReference type="ARBA" id="ARBA00004651"/>
    </source>
</evidence>
<evidence type="ECO:0000256" key="2">
    <source>
        <dbReference type="ARBA" id="ARBA00022475"/>
    </source>
</evidence>
<feature type="transmembrane region" description="Helical" evidence="8">
    <location>
        <begin position="165"/>
        <end position="198"/>
    </location>
</feature>
<dbReference type="InterPro" id="IPR038731">
    <property type="entry name" value="RgtA/B/C-like"/>
</dbReference>
<organism evidence="11 12">
    <name type="scientific">Thiobacter aerophilum</name>
    <dbReference type="NCBI Taxonomy" id="3121275"/>
    <lineage>
        <taxon>Bacteria</taxon>
        <taxon>Pseudomonadati</taxon>
        <taxon>Pseudomonadota</taxon>
        <taxon>Betaproteobacteria</taxon>
        <taxon>Burkholderiales</taxon>
        <taxon>Thiobacteraceae</taxon>
        <taxon>Thiobacter</taxon>
    </lineage>
</organism>
<dbReference type="Pfam" id="PF18583">
    <property type="entry name" value="Arnt_C"/>
    <property type="match status" value="1"/>
</dbReference>
<keyword evidence="6 8" id="KW-1133">Transmembrane helix</keyword>
<dbReference type="Proteomes" id="UP001482231">
    <property type="component" value="Unassembled WGS sequence"/>
</dbReference>
<evidence type="ECO:0000313" key="12">
    <source>
        <dbReference type="Proteomes" id="UP001482231"/>
    </source>
</evidence>
<keyword evidence="3" id="KW-0328">Glycosyltransferase</keyword>
<gene>
    <name evidence="11" type="ORF">V6E02_01750</name>
</gene>
<feature type="transmembrane region" description="Helical" evidence="8">
    <location>
        <begin position="108"/>
        <end position="128"/>
    </location>
</feature>
<dbReference type="PANTHER" id="PTHR33908:SF3">
    <property type="entry name" value="UNDECAPRENYL PHOSPHATE-ALPHA-4-AMINO-4-DEOXY-L-ARABINOSE ARABINOSYL TRANSFERASE"/>
    <property type="match status" value="1"/>
</dbReference>
<feature type="transmembrane region" description="Helical" evidence="8">
    <location>
        <begin position="210"/>
        <end position="231"/>
    </location>
</feature>
<feature type="transmembrane region" description="Helical" evidence="8">
    <location>
        <begin position="409"/>
        <end position="427"/>
    </location>
</feature>
<feature type="transmembrane region" description="Helical" evidence="8">
    <location>
        <begin position="298"/>
        <end position="315"/>
    </location>
</feature>
<sequence>MLIFPRAVSVLLLVLFTLLWFGNLDYRHLIRPDEGRYAEIAREMVQSGDWITPRLNGIKYFEKPPLQYWATAAAYRLFGEHEWTARLWTALTGWAGVLLAWFAGRRLFGQTAGLIAALVLGSSAYYVLGGHVNTLDMGVSFFLQLSWTAFLLAQTREKQSTRRNWMLLAWTAAALALLSKGLIGLVLPATTLVTYCLFTRDFQIWRRLYLLPGLALFLLLAAPWFIAVSVANPEFAQFFFIHEHVQRFLTRIHNRYHPWYTYFPLLVLGSLPWLGSLFPALARAWATECGQQRFRPRLFLLLWVIVVVGFFSVSQSKLPGYILPVFPALALLIGDAWARAPTRSLRLQHAIGLAAVVIVTLAGVVAFERYAQAEPVLYGRYALWLAAAGALLIFALVLAQRWLTREKRLAAALVTALGGLLAAQAVVTGHEALAPINSGYDFARKLRPLLRPEQTLYCVEMYDQTLPFYLKRTCTLVAYEDEMAFGLAQEPWRRGPDLDTFLHRFPTERAAVAILSPESYDRLKDRLPHRLLVREREHVAIAPPQAASQ</sequence>
<evidence type="ECO:0000259" key="9">
    <source>
        <dbReference type="Pfam" id="PF13231"/>
    </source>
</evidence>
<evidence type="ECO:0000256" key="5">
    <source>
        <dbReference type="ARBA" id="ARBA00022692"/>
    </source>
</evidence>
<keyword evidence="2" id="KW-1003">Cell membrane</keyword>
<feature type="transmembrane region" description="Helical" evidence="8">
    <location>
        <begin position="259"/>
        <end position="286"/>
    </location>
</feature>
<dbReference type="EMBL" id="JBAJEX010000001">
    <property type="protein sequence ID" value="MEO1765945.1"/>
    <property type="molecule type" value="Genomic_DNA"/>
</dbReference>
<reference evidence="11 12" key="1">
    <citation type="submission" date="2024-02" db="EMBL/GenBank/DDBJ databases">
        <title>New thermophilic sulfur-oxidizing bacteria from a hot springs of the Uzon caldera (Kamchatka, Russia).</title>
        <authorList>
            <person name="Dukat A.M."/>
            <person name="Elcheninov A.G."/>
            <person name="Frolov E.N."/>
        </authorList>
    </citation>
    <scope>NUCLEOTIDE SEQUENCE [LARGE SCALE GENOMIC DNA]</scope>
    <source>
        <strain evidence="11 12">AK1</strain>
    </source>
</reference>
<keyword evidence="12" id="KW-1185">Reference proteome</keyword>
<dbReference type="InterPro" id="IPR050297">
    <property type="entry name" value="LipidA_mod_glycosyltrf_83"/>
</dbReference>
<evidence type="ECO:0000256" key="6">
    <source>
        <dbReference type="ARBA" id="ARBA00022989"/>
    </source>
</evidence>
<accession>A0ABV0EBB2</accession>
<keyword evidence="5 8" id="KW-0812">Transmembrane</keyword>
<dbReference type="PANTHER" id="PTHR33908">
    <property type="entry name" value="MANNOSYLTRANSFERASE YKCB-RELATED"/>
    <property type="match status" value="1"/>
</dbReference>
<feature type="transmembrane region" description="Helical" evidence="8">
    <location>
        <begin position="350"/>
        <end position="371"/>
    </location>
</feature>
<protein>
    <submittedName>
        <fullName evidence="11">Glycosyltransferase family 39 protein</fullName>
    </submittedName>
</protein>
<dbReference type="RefSeq" id="WP_347306543.1">
    <property type="nucleotide sequence ID" value="NZ_JBAJEX010000001.1"/>
</dbReference>
<feature type="transmembrane region" description="Helical" evidence="8">
    <location>
        <begin position="6"/>
        <end position="26"/>
    </location>
</feature>
<comment type="subcellular location">
    <subcellularLocation>
        <location evidence="1">Cell membrane</location>
        <topology evidence="1">Multi-pass membrane protein</topology>
    </subcellularLocation>
</comment>
<comment type="caution">
    <text evidence="11">The sequence shown here is derived from an EMBL/GenBank/DDBJ whole genome shotgun (WGS) entry which is preliminary data.</text>
</comment>
<feature type="transmembrane region" description="Helical" evidence="8">
    <location>
        <begin position="377"/>
        <end position="397"/>
    </location>
</feature>
<evidence type="ECO:0000313" key="11">
    <source>
        <dbReference type="EMBL" id="MEO1765945.1"/>
    </source>
</evidence>
<feature type="domain" description="Aminoarabinose transferase C-terminal" evidence="10">
    <location>
        <begin position="443"/>
        <end position="542"/>
    </location>
</feature>
<dbReference type="Pfam" id="PF13231">
    <property type="entry name" value="PMT_2"/>
    <property type="match status" value="1"/>
</dbReference>
<evidence type="ECO:0000256" key="8">
    <source>
        <dbReference type="SAM" id="Phobius"/>
    </source>
</evidence>
<evidence type="ECO:0000256" key="4">
    <source>
        <dbReference type="ARBA" id="ARBA00022679"/>
    </source>
</evidence>